<reference evidence="1 2" key="1">
    <citation type="submission" date="2019-01" db="EMBL/GenBank/DDBJ databases">
        <authorList>
            <person name="Chen W.-M."/>
        </authorList>
    </citation>
    <scope>NUCLEOTIDE SEQUENCE [LARGE SCALE GENOMIC DNA]</scope>
    <source>
        <strain evidence="1 2">TER-1</strain>
    </source>
</reference>
<organism evidence="1 2">
    <name type="scientific">Methylobacterium oryzihabitans</name>
    <dbReference type="NCBI Taxonomy" id="2499852"/>
    <lineage>
        <taxon>Bacteria</taxon>
        <taxon>Pseudomonadati</taxon>
        <taxon>Pseudomonadota</taxon>
        <taxon>Alphaproteobacteria</taxon>
        <taxon>Hyphomicrobiales</taxon>
        <taxon>Methylobacteriaceae</taxon>
        <taxon>Methylobacterium</taxon>
    </lineage>
</organism>
<dbReference type="EMBL" id="SACP01000043">
    <property type="protein sequence ID" value="RVU13766.1"/>
    <property type="molecule type" value="Genomic_DNA"/>
</dbReference>
<dbReference type="Proteomes" id="UP000286997">
    <property type="component" value="Unassembled WGS sequence"/>
</dbReference>
<proteinExistence type="predicted"/>
<dbReference type="AlphaFoldDB" id="A0A437NUQ8"/>
<sequence>MLPVLIGLYLGASELAQYISNARKVALATRSVADLISRQTLPVTTESLQNTIRAARAILAPFDPASATITVLAVGVYDDAATQVKVCSGSQSSGNAEPPAVTATTVSTGLPPVPAAYKAKGTRYVAVILSMTYKPMLGSSLASYLGAEGGLASLRDQIVWPVRGGTQANGTGPEAVLPGGVVCPVNF</sequence>
<gene>
    <name evidence="1" type="ORF">EOE48_26345</name>
</gene>
<accession>A0A437NUQ8</accession>
<evidence type="ECO:0000313" key="2">
    <source>
        <dbReference type="Proteomes" id="UP000286997"/>
    </source>
</evidence>
<comment type="caution">
    <text evidence="1">The sequence shown here is derived from an EMBL/GenBank/DDBJ whole genome shotgun (WGS) entry which is preliminary data.</text>
</comment>
<name>A0A437NUQ8_9HYPH</name>
<dbReference type="OrthoDB" id="7189296at2"/>
<keyword evidence="2" id="KW-1185">Reference proteome</keyword>
<evidence type="ECO:0000313" key="1">
    <source>
        <dbReference type="EMBL" id="RVU13766.1"/>
    </source>
</evidence>
<protein>
    <submittedName>
        <fullName evidence="1">Pilus assembly protein</fullName>
    </submittedName>
</protein>